<dbReference type="Proteomes" id="UP001350005">
    <property type="component" value="Unassembled WGS sequence"/>
</dbReference>
<dbReference type="RefSeq" id="WP_241310307.1">
    <property type="nucleotide sequence ID" value="NZ_JAKYXJ010000008.1"/>
</dbReference>
<protein>
    <submittedName>
        <fullName evidence="1">Uncharacterized protein</fullName>
    </submittedName>
</protein>
<organism evidence="1 2">
    <name type="scientific">Chryseobacterium arthrosphaerae</name>
    <dbReference type="NCBI Taxonomy" id="651561"/>
    <lineage>
        <taxon>Bacteria</taxon>
        <taxon>Pseudomonadati</taxon>
        <taxon>Bacteroidota</taxon>
        <taxon>Flavobacteriia</taxon>
        <taxon>Flavobacteriales</taxon>
        <taxon>Weeksellaceae</taxon>
        <taxon>Chryseobacterium group</taxon>
        <taxon>Chryseobacterium</taxon>
    </lineage>
</organism>
<sequence length="219" mass="25448">MIKLINVIEISPLLYAKDDYELPETSDDPDPEEWFSRWEEAASQLNFNFKIIEKGSYLADIETIDDENLQMILEERLKEFEKNSEEEDLVLAFDGGVALEKNSTIYIKPTCCSDMSDLKNWQDIFTNPSEEWIMMWIGHPWVLYRKENGKISFSEYTESGEIDPGNIKTLVEVEESELKAEFEKVLQRQADFKNRISDLLKKTSIKNKERIAGLLTGTD</sequence>
<dbReference type="EMBL" id="JAZGJU010000015">
    <property type="protein sequence ID" value="MEE6127526.1"/>
    <property type="molecule type" value="Genomic_DNA"/>
</dbReference>
<gene>
    <name evidence="1" type="ORF">V2E39_08985</name>
</gene>
<comment type="caution">
    <text evidence="1">The sequence shown here is derived from an EMBL/GenBank/DDBJ whole genome shotgun (WGS) entry which is preliminary data.</text>
</comment>
<keyword evidence="2" id="KW-1185">Reference proteome</keyword>
<name>A0ABU7QYD8_9FLAO</name>
<reference evidence="1 2" key="1">
    <citation type="submission" date="2024-01" db="EMBL/GenBank/DDBJ databases">
        <title>Whole genome of Chryseobacterium arthrosphaerae NNCa 2741.</title>
        <authorList>
            <person name="Boriskina E.V."/>
            <person name="Gordinskaya N.A."/>
            <person name="Kropotov V.S."/>
            <person name="Alekseeva A.E."/>
            <person name="Makhova M.A."/>
            <person name="Kryazhev D.V."/>
            <person name="Shkurkina I.S."/>
        </authorList>
    </citation>
    <scope>NUCLEOTIDE SEQUENCE [LARGE SCALE GENOMIC DNA]</scope>
    <source>
        <strain evidence="1 2">NNCa 2741</strain>
    </source>
</reference>
<evidence type="ECO:0000313" key="2">
    <source>
        <dbReference type="Proteomes" id="UP001350005"/>
    </source>
</evidence>
<accession>A0ABU7QYD8</accession>
<evidence type="ECO:0000313" key="1">
    <source>
        <dbReference type="EMBL" id="MEE6127526.1"/>
    </source>
</evidence>
<proteinExistence type="predicted"/>